<evidence type="ECO:0000313" key="4">
    <source>
        <dbReference type="EMBL" id="KAK9813940.1"/>
    </source>
</evidence>
<dbReference type="PRINTS" id="PR00853">
    <property type="entry name" value="XPGRADSUPER"/>
</dbReference>
<protein>
    <recommendedName>
        <fullName evidence="6">XPG-I domain-containing protein</fullName>
    </recommendedName>
</protein>
<dbReference type="PANTHER" id="PTHR11081">
    <property type="entry name" value="FLAP ENDONUCLEASE FAMILY MEMBER"/>
    <property type="match status" value="1"/>
</dbReference>
<evidence type="ECO:0008006" key="6">
    <source>
        <dbReference type="Google" id="ProtNLM"/>
    </source>
</evidence>
<dbReference type="SMART" id="SM00484">
    <property type="entry name" value="XPGI"/>
    <property type="match status" value="1"/>
</dbReference>
<dbReference type="PANTHER" id="PTHR11081:SF59">
    <property type="entry name" value="FI23547P1"/>
    <property type="match status" value="1"/>
</dbReference>
<organism evidence="4 5">
    <name type="scientific">Symbiochloris irregularis</name>
    <dbReference type="NCBI Taxonomy" id="706552"/>
    <lineage>
        <taxon>Eukaryota</taxon>
        <taxon>Viridiplantae</taxon>
        <taxon>Chlorophyta</taxon>
        <taxon>core chlorophytes</taxon>
        <taxon>Trebouxiophyceae</taxon>
        <taxon>Trebouxiales</taxon>
        <taxon>Trebouxiaceae</taxon>
        <taxon>Symbiochloris</taxon>
    </lineage>
</organism>
<dbReference type="GO" id="GO:0017108">
    <property type="term" value="F:5'-flap endonuclease activity"/>
    <property type="evidence" value="ECO:0007669"/>
    <property type="project" value="TreeGrafter"/>
</dbReference>
<dbReference type="SMART" id="SM00485">
    <property type="entry name" value="XPGN"/>
    <property type="match status" value="1"/>
</dbReference>
<dbReference type="SUPFAM" id="SSF88723">
    <property type="entry name" value="PIN domain-like"/>
    <property type="match status" value="1"/>
</dbReference>
<dbReference type="EMBL" id="JALJOQ010000002">
    <property type="protein sequence ID" value="KAK9813940.1"/>
    <property type="molecule type" value="Genomic_DNA"/>
</dbReference>
<dbReference type="InterPro" id="IPR029060">
    <property type="entry name" value="PIN-like_dom_sf"/>
</dbReference>
<dbReference type="InterPro" id="IPR006084">
    <property type="entry name" value="XPG/Rad2"/>
</dbReference>
<keyword evidence="5" id="KW-1185">Reference proteome</keyword>
<gene>
    <name evidence="4" type="ORF">WJX73_005755</name>
</gene>
<name>A0AAW1PVV7_9CHLO</name>
<proteinExistence type="predicted"/>
<feature type="compositionally biased region" description="Basic and acidic residues" evidence="1">
    <location>
        <begin position="526"/>
        <end position="537"/>
    </location>
</feature>
<accession>A0AAW1PVV7</accession>
<sequence length="549" mass="60045">MGVKELWALLRSEGLVTQVQGGEDHPQIVREVQGKVVAVDLSQWFFQANFQPELLANFPTQEARCLKLSFERAINFLRYECVPVGCLDGDVPPEKRELLQKRCLERSGYVGGGNGNSAFQELGNLVGQLLRALGLPVVPAPGEAEALMAALEVAGLVDACATSDGDALVFGATHIYHTLRLQTMVTKQSEVVRVDMEGIRGRLGLRTGGAEALLALALITGGDYDASGLDSVGKTGALRIIRHLLKGRASDEGIVTRLADALAQAPDTFLESLTKCTGCRHCKHASGLKGHCKHHSGRNPCPTCQLREGPCQCPFHAREEERRLNKVVRLANQNPGFPARAAAAYKGYRSQRSGASIAVSQLPQQRLKWQQRPDVAKAAGLLGVHLEWEPEKVRRKLLPLLLTWDAEQRGHAEAEFEPVRIVKLHGAGYGTEPQKDAWRYLMEWKRLSKGSQQDINHDTEWLTGKGTCTPDARSLRIDVVAHHWPALLAKFNTPAPAKPVRRPKKGLKEAEVRGMASRMQAFLTPARKDAAPADKAGRAPLQGRGLAEP</sequence>
<dbReference type="AlphaFoldDB" id="A0AAW1PVV7"/>
<dbReference type="Pfam" id="PF00867">
    <property type="entry name" value="XPG_I"/>
    <property type="match status" value="1"/>
</dbReference>
<dbReference type="InterPro" id="IPR006086">
    <property type="entry name" value="XPG-I_dom"/>
</dbReference>
<reference evidence="4 5" key="1">
    <citation type="journal article" date="2024" name="Nat. Commun.">
        <title>Phylogenomics reveals the evolutionary origins of lichenization in chlorophyte algae.</title>
        <authorList>
            <person name="Puginier C."/>
            <person name="Libourel C."/>
            <person name="Otte J."/>
            <person name="Skaloud P."/>
            <person name="Haon M."/>
            <person name="Grisel S."/>
            <person name="Petersen M."/>
            <person name="Berrin J.G."/>
            <person name="Delaux P.M."/>
            <person name="Dal Grande F."/>
            <person name="Keller J."/>
        </authorList>
    </citation>
    <scope>NUCLEOTIDE SEQUENCE [LARGE SCALE GENOMIC DNA]</scope>
    <source>
        <strain evidence="4 5">SAG 2036</strain>
    </source>
</reference>
<dbReference type="Proteomes" id="UP001465755">
    <property type="component" value="Unassembled WGS sequence"/>
</dbReference>
<evidence type="ECO:0000313" key="5">
    <source>
        <dbReference type="Proteomes" id="UP001465755"/>
    </source>
</evidence>
<dbReference type="Pfam" id="PF00752">
    <property type="entry name" value="XPG_N"/>
    <property type="match status" value="1"/>
</dbReference>
<evidence type="ECO:0000256" key="1">
    <source>
        <dbReference type="SAM" id="MobiDB-lite"/>
    </source>
</evidence>
<dbReference type="Gene3D" id="3.40.50.1010">
    <property type="entry name" value="5'-nuclease"/>
    <property type="match status" value="1"/>
</dbReference>
<evidence type="ECO:0000259" key="2">
    <source>
        <dbReference type="SMART" id="SM00484"/>
    </source>
</evidence>
<dbReference type="InterPro" id="IPR006085">
    <property type="entry name" value="XPG_DNA_repair_N"/>
</dbReference>
<evidence type="ECO:0000259" key="3">
    <source>
        <dbReference type="SMART" id="SM00485"/>
    </source>
</evidence>
<feature type="domain" description="XPG N-terminal" evidence="3">
    <location>
        <begin position="1"/>
        <end position="109"/>
    </location>
</feature>
<feature type="region of interest" description="Disordered" evidence="1">
    <location>
        <begin position="524"/>
        <end position="549"/>
    </location>
</feature>
<comment type="caution">
    <text evidence="4">The sequence shown here is derived from an EMBL/GenBank/DDBJ whole genome shotgun (WGS) entry which is preliminary data.</text>
</comment>
<feature type="domain" description="XPG-I" evidence="2">
    <location>
        <begin position="131"/>
        <end position="205"/>
    </location>
</feature>